<organism evidence="2 3">
    <name type="scientific">Parapusillimonas granuli</name>
    <dbReference type="NCBI Taxonomy" id="380911"/>
    <lineage>
        <taxon>Bacteria</taxon>
        <taxon>Pseudomonadati</taxon>
        <taxon>Pseudomonadota</taxon>
        <taxon>Betaproteobacteria</taxon>
        <taxon>Burkholderiales</taxon>
        <taxon>Alcaligenaceae</taxon>
        <taxon>Parapusillimonas</taxon>
    </lineage>
</organism>
<evidence type="ECO:0000259" key="1">
    <source>
        <dbReference type="Pfam" id="PF01425"/>
    </source>
</evidence>
<proteinExistence type="predicted"/>
<dbReference type="InterPro" id="IPR020556">
    <property type="entry name" value="Amidase_CS"/>
</dbReference>
<protein>
    <submittedName>
        <fullName evidence="2">Amidase</fullName>
    </submittedName>
</protein>
<dbReference type="SUPFAM" id="SSF75304">
    <property type="entry name" value="Amidase signature (AS) enzymes"/>
    <property type="match status" value="1"/>
</dbReference>
<feature type="domain" description="Amidase" evidence="1">
    <location>
        <begin position="99"/>
        <end position="502"/>
    </location>
</feature>
<name>A0A853FXG4_9BURK</name>
<accession>A0A853FXG4</accession>
<comment type="caution">
    <text evidence="2">The sequence shown here is derived from an EMBL/GenBank/DDBJ whole genome shotgun (WGS) entry which is preliminary data.</text>
</comment>
<dbReference type="PANTHER" id="PTHR11895:SF67">
    <property type="entry name" value="AMIDASE DOMAIN-CONTAINING PROTEIN"/>
    <property type="match status" value="1"/>
</dbReference>
<dbReference type="InterPro" id="IPR023631">
    <property type="entry name" value="Amidase_dom"/>
</dbReference>
<evidence type="ECO:0000313" key="2">
    <source>
        <dbReference type="EMBL" id="NYT50784.1"/>
    </source>
</evidence>
<dbReference type="InterPro" id="IPR036928">
    <property type="entry name" value="AS_sf"/>
</dbReference>
<sequence>MPDIIRRFAQVAEHQAALLAYPFPDRRQAWLDRLQLNLAELQFLDALSEAGGAQYQPPQAGVRAKGIAPQDDTEGIAAIAAAARRDPAGVQKPALQALQAARAHSGLHAFIDLATEPQVAEQAQAALHGFHEGRPAPLFAVPIAVKDLMSVQGFRLTGGSGGEAGVESADALAIGRLRSAGAIIMGTTNLHELAYGITSNNPHFSPVVNPRSAAHIPGGSSGGSAAAVAAGIVRASVGTDTAGSIRIPAACCGVVGFKPTYDAIPRQGAMDLGPTLDHLGPITQSVDDAALLFSVMAGMPAQVPERLADLQGVRVGIPRRYFFDPLAPDVARALDAAIARLRADGADITDVDLPGVQNASALQFATLCSEATAIHWSRLLTRPHTLGEDVRVRLEIGQLFPAVWYTRAQGARKALAQSFQAAMQGADVLLIPTLRTTAPPNGAQFLRVGATEMPLHAAVTSLTLPFNLTGMPAISLPCGAGDNGLPVGLQLAAPHNQDWRLLAVARRTETLLKDSNP</sequence>
<dbReference type="AlphaFoldDB" id="A0A853FXG4"/>
<dbReference type="Proteomes" id="UP000559809">
    <property type="component" value="Unassembled WGS sequence"/>
</dbReference>
<evidence type="ECO:0000313" key="3">
    <source>
        <dbReference type="Proteomes" id="UP000559809"/>
    </source>
</evidence>
<dbReference type="PANTHER" id="PTHR11895">
    <property type="entry name" value="TRANSAMIDASE"/>
    <property type="match status" value="1"/>
</dbReference>
<keyword evidence="3" id="KW-1185">Reference proteome</keyword>
<dbReference type="GO" id="GO:0003824">
    <property type="term" value="F:catalytic activity"/>
    <property type="evidence" value="ECO:0007669"/>
    <property type="project" value="InterPro"/>
</dbReference>
<dbReference type="Gene3D" id="3.90.1300.10">
    <property type="entry name" value="Amidase signature (AS) domain"/>
    <property type="match status" value="1"/>
</dbReference>
<dbReference type="PROSITE" id="PS00571">
    <property type="entry name" value="AMIDASES"/>
    <property type="match status" value="1"/>
</dbReference>
<reference evidence="2 3" key="1">
    <citation type="submission" date="2020-07" db="EMBL/GenBank/DDBJ databases">
        <title>Taxonomic revisions and descriptions of new bacterial species based on genomic comparisons in the high-G+C-content subgroup of the family Alcaligenaceae.</title>
        <authorList>
            <person name="Szabo A."/>
            <person name="Felfoldi T."/>
        </authorList>
    </citation>
    <scope>NUCLEOTIDE SEQUENCE [LARGE SCALE GENOMIC DNA]</scope>
    <source>
        <strain evidence="2 3">LMG 24012</strain>
    </source>
</reference>
<dbReference type="Pfam" id="PF01425">
    <property type="entry name" value="Amidase"/>
    <property type="match status" value="1"/>
</dbReference>
<dbReference type="InterPro" id="IPR000120">
    <property type="entry name" value="Amidase"/>
</dbReference>
<gene>
    <name evidence="2" type="ORF">H0A72_15810</name>
</gene>
<dbReference type="EMBL" id="JACCEM010000008">
    <property type="protein sequence ID" value="NYT50784.1"/>
    <property type="molecule type" value="Genomic_DNA"/>
</dbReference>